<evidence type="ECO:0000256" key="3">
    <source>
        <dbReference type="ARBA" id="ARBA00023163"/>
    </source>
</evidence>
<feature type="domain" description="HTH araC/xylS-type" evidence="4">
    <location>
        <begin position="175"/>
        <end position="273"/>
    </location>
</feature>
<keyword evidence="3" id="KW-0804">Transcription</keyword>
<dbReference type="PANTHER" id="PTHR43280">
    <property type="entry name" value="ARAC-FAMILY TRANSCRIPTIONAL REGULATOR"/>
    <property type="match status" value="1"/>
</dbReference>
<dbReference type="RefSeq" id="WP_148954244.1">
    <property type="nucleotide sequence ID" value="NZ_VTEG01000009.1"/>
</dbReference>
<name>A0A5D4MCP5_9BACI</name>
<comment type="caution">
    <text evidence="5">The sequence shown here is derived from an EMBL/GenBank/DDBJ whole genome shotgun (WGS) entry which is preliminary data.</text>
</comment>
<evidence type="ECO:0000256" key="2">
    <source>
        <dbReference type="ARBA" id="ARBA00023125"/>
    </source>
</evidence>
<dbReference type="GO" id="GO:0043565">
    <property type="term" value="F:sequence-specific DNA binding"/>
    <property type="evidence" value="ECO:0007669"/>
    <property type="project" value="InterPro"/>
</dbReference>
<dbReference type="Proteomes" id="UP000325182">
    <property type="component" value="Unassembled WGS sequence"/>
</dbReference>
<dbReference type="SUPFAM" id="SSF46689">
    <property type="entry name" value="Homeodomain-like"/>
    <property type="match status" value="2"/>
</dbReference>
<evidence type="ECO:0000259" key="4">
    <source>
        <dbReference type="PROSITE" id="PS01124"/>
    </source>
</evidence>
<dbReference type="Pfam" id="PF12833">
    <property type="entry name" value="HTH_18"/>
    <property type="match status" value="1"/>
</dbReference>
<keyword evidence="1" id="KW-0805">Transcription regulation</keyword>
<protein>
    <submittedName>
        <fullName evidence="5">Helix-turn-helix transcriptional regulator</fullName>
    </submittedName>
</protein>
<dbReference type="InterPro" id="IPR018060">
    <property type="entry name" value="HTH_AraC"/>
</dbReference>
<dbReference type="PROSITE" id="PS00041">
    <property type="entry name" value="HTH_ARAC_FAMILY_1"/>
    <property type="match status" value="1"/>
</dbReference>
<dbReference type="PROSITE" id="PS01124">
    <property type="entry name" value="HTH_ARAC_FAMILY_2"/>
    <property type="match status" value="1"/>
</dbReference>
<keyword evidence="2" id="KW-0238">DNA-binding</keyword>
<sequence>MAMKETSNYILQAKSKQFYWEGNGQLSIKTFTNGKAYYKTSAGFFAVEEKRHLILNEGPYTLMIDEEEEVESFCIFFKDGLAEEVLASFRDSPEKLLSDPFKDREKTGLFEKTYHTTRSLSDKLQRLQKMSSKPEEAFHFLMEDILSQQLRQFRDVNSLPALRESTREELYRRISIAHEYIRACYQESLTLSEISRAACLSPNHLLRNYSWIYGKTPHQHLSQFRIAEARRLLAQTNLSMTDITFRLGLNNPVSFSKLFKQHTGLSPSQYRKKVILDKNFH</sequence>
<gene>
    <name evidence="5" type="ORF">FZC84_13460</name>
</gene>
<dbReference type="InterPro" id="IPR018062">
    <property type="entry name" value="HTH_AraC-typ_CS"/>
</dbReference>
<evidence type="ECO:0000313" key="5">
    <source>
        <dbReference type="EMBL" id="TYR98720.1"/>
    </source>
</evidence>
<dbReference type="Gene3D" id="1.10.10.60">
    <property type="entry name" value="Homeodomain-like"/>
    <property type="match status" value="2"/>
</dbReference>
<dbReference type="AlphaFoldDB" id="A0A5D4MCP5"/>
<evidence type="ECO:0000256" key="1">
    <source>
        <dbReference type="ARBA" id="ARBA00023015"/>
    </source>
</evidence>
<evidence type="ECO:0000313" key="6">
    <source>
        <dbReference type="Proteomes" id="UP000325182"/>
    </source>
</evidence>
<dbReference type="GO" id="GO:0003700">
    <property type="term" value="F:DNA-binding transcription factor activity"/>
    <property type="evidence" value="ECO:0007669"/>
    <property type="project" value="InterPro"/>
</dbReference>
<dbReference type="EMBL" id="VTEG01000009">
    <property type="protein sequence ID" value="TYR98720.1"/>
    <property type="molecule type" value="Genomic_DNA"/>
</dbReference>
<dbReference type="PANTHER" id="PTHR43280:SF2">
    <property type="entry name" value="HTH-TYPE TRANSCRIPTIONAL REGULATOR EXSA"/>
    <property type="match status" value="1"/>
</dbReference>
<organism evidence="5 6">
    <name type="scientific">Rossellomorea vietnamensis</name>
    <dbReference type="NCBI Taxonomy" id="218284"/>
    <lineage>
        <taxon>Bacteria</taxon>
        <taxon>Bacillati</taxon>
        <taxon>Bacillota</taxon>
        <taxon>Bacilli</taxon>
        <taxon>Bacillales</taxon>
        <taxon>Bacillaceae</taxon>
        <taxon>Rossellomorea</taxon>
    </lineage>
</organism>
<proteinExistence type="predicted"/>
<dbReference type="SMART" id="SM00342">
    <property type="entry name" value="HTH_ARAC"/>
    <property type="match status" value="1"/>
</dbReference>
<dbReference type="InterPro" id="IPR009057">
    <property type="entry name" value="Homeodomain-like_sf"/>
</dbReference>
<accession>A0A5D4MCP5</accession>
<reference evidence="5 6" key="1">
    <citation type="submission" date="2019-08" db="EMBL/GenBank/DDBJ databases">
        <title>Bacillus genomes from the desert of Cuatro Cienegas, Coahuila.</title>
        <authorList>
            <person name="Olmedo-Alvarez G."/>
        </authorList>
    </citation>
    <scope>NUCLEOTIDE SEQUENCE [LARGE SCALE GENOMIC DNA]</scope>
    <source>
        <strain evidence="5 6">CH128b_4D</strain>
    </source>
</reference>